<feature type="transmembrane region" description="Helical" evidence="6">
    <location>
        <begin position="740"/>
        <end position="759"/>
    </location>
</feature>
<feature type="transmembrane region" description="Helical" evidence="6">
    <location>
        <begin position="339"/>
        <end position="365"/>
    </location>
</feature>
<evidence type="ECO:0000256" key="2">
    <source>
        <dbReference type="ARBA" id="ARBA00022475"/>
    </source>
</evidence>
<evidence type="ECO:0000313" key="10">
    <source>
        <dbReference type="Proteomes" id="UP000198510"/>
    </source>
</evidence>
<comment type="subcellular location">
    <subcellularLocation>
        <location evidence="1">Cell membrane</location>
        <topology evidence="1">Multi-pass membrane protein</topology>
    </subcellularLocation>
</comment>
<feature type="domain" description="MacB-like periplasmic core" evidence="8">
    <location>
        <begin position="20"/>
        <end position="245"/>
    </location>
</feature>
<keyword evidence="2" id="KW-1003">Cell membrane</keyword>
<evidence type="ECO:0000259" key="7">
    <source>
        <dbReference type="Pfam" id="PF02687"/>
    </source>
</evidence>
<organism evidence="9 10">
    <name type="scientific">Catalinimonas alkaloidigena</name>
    <dbReference type="NCBI Taxonomy" id="1075417"/>
    <lineage>
        <taxon>Bacteria</taxon>
        <taxon>Pseudomonadati</taxon>
        <taxon>Bacteroidota</taxon>
        <taxon>Cytophagia</taxon>
        <taxon>Cytophagales</taxon>
        <taxon>Catalimonadaceae</taxon>
        <taxon>Catalinimonas</taxon>
    </lineage>
</organism>
<feature type="transmembrane region" description="Helical" evidence="6">
    <location>
        <begin position="288"/>
        <end position="310"/>
    </location>
</feature>
<evidence type="ECO:0000256" key="1">
    <source>
        <dbReference type="ARBA" id="ARBA00004651"/>
    </source>
</evidence>
<dbReference type="Proteomes" id="UP000198510">
    <property type="component" value="Unassembled WGS sequence"/>
</dbReference>
<dbReference type="Pfam" id="PF12704">
    <property type="entry name" value="MacB_PCD"/>
    <property type="match status" value="1"/>
</dbReference>
<dbReference type="RefSeq" id="WP_089678875.1">
    <property type="nucleotide sequence ID" value="NZ_FNFO01000001.1"/>
</dbReference>
<dbReference type="PANTHER" id="PTHR30572:SF18">
    <property type="entry name" value="ABC-TYPE MACROLIDE FAMILY EXPORT SYSTEM PERMEASE COMPONENT 2"/>
    <property type="match status" value="1"/>
</dbReference>
<dbReference type="PROSITE" id="PS51257">
    <property type="entry name" value="PROKAR_LIPOPROTEIN"/>
    <property type="match status" value="1"/>
</dbReference>
<evidence type="ECO:0000256" key="3">
    <source>
        <dbReference type="ARBA" id="ARBA00022692"/>
    </source>
</evidence>
<dbReference type="PANTHER" id="PTHR30572">
    <property type="entry name" value="MEMBRANE COMPONENT OF TRANSPORTER-RELATED"/>
    <property type="match status" value="1"/>
</dbReference>
<evidence type="ECO:0000256" key="6">
    <source>
        <dbReference type="SAM" id="Phobius"/>
    </source>
</evidence>
<dbReference type="STRING" id="1075417.SAMN05421823_101645"/>
<dbReference type="GO" id="GO:0022857">
    <property type="term" value="F:transmembrane transporter activity"/>
    <property type="evidence" value="ECO:0007669"/>
    <property type="project" value="TreeGrafter"/>
</dbReference>
<feature type="transmembrane region" description="Helical" evidence="6">
    <location>
        <begin position="430"/>
        <end position="451"/>
    </location>
</feature>
<proteinExistence type="predicted"/>
<protein>
    <submittedName>
        <fullName evidence="9">Putative ABC transport system permease protein</fullName>
    </submittedName>
</protein>
<dbReference type="AlphaFoldDB" id="A0A1G8YDR9"/>
<dbReference type="Pfam" id="PF02687">
    <property type="entry name" value="FtsX"/>
    <property type="match status" value="2"/>
</dbReference>
<dbReference type="GO" id="GO:0005886">
    <property type="term" value="C:plasma membrane"/>
    <property type="evidence" value="ECO:0007669"/>
    <property type="project" value="UniProtKB-SubCell"/>
</dbReference>
<dbReference type="InterPro" id="IPR025857">
    <property type="entry name" value="MacB_PCD"/>
</dbReference>
<keyword evidence="5 6" id="KW-0472">Membrane</keyword>
<keyword evidence="3 6" id="KW-0812">Transmembrane</keyword>
<name>A0A1G8YDR9_9BACT</name>
<feature type="domain" description="ABC3 transporter permease C-terminal" evidence="7">
    <location>
        <begin position="294"/>
        <end position="407"/>
    </location>
</feature>
<reference evidence="9 10" key="1">
    <citation type="submission" date="2016-10" db="EMBL/GenBank/DDBJ databases">
        <authorList>
            <person name="de Groot N.N."/>
        </authorList>
    </citation>
    <scope>NUCLEOTIDE SEQUENCE [LARGE SCALE GENOMIC DNA]</scope>
    <source>
        <strain evidence="9 10">DSM 25186</strain>
    </source>
</reference>
<keyword evidence="10" id="KW-1185">Reference proteome</keyword>
<evidence type="ECO:0000256" key="5">
    <source>
        <dbReference type="ARBA" id="ARBA00023136"/>
    </source>
</evidence>
<feature type="domain" description="ABC3 transporter permease C-terminal" evidence="7">
    <location>
        <begin position="691"/>
        <end position="804"/>
    </location>
</feature>
<accession>A0A1G8YDR9</accession>
<evidence type="ECO:0000256" key="4">
    <source>
        <dbReference type="ARBA" id="ARBA00022989"/>
    </source>
</evidence>
<evidence type="ECO:0000313" key="9">
    <source>
        <dbReference type="EMBL" id="SDK00998.1"/>
    </source>
</evidence>
<feature type="transmembrane region" description="Helical" evidence="6">
    <location>
        <begin position="688"/>
        <end position="712"/>
    </location>
</feature>
<feature type="transmembrane region" description="Helical" evidence="6">
    <location>
        <begin position="21"/>
        <end position="41"/>
    </location>
</feature>
<dbReference type="EMBL" id="FNFO01000001">
    <property type="protein sequence ID" value="SDK00998.1"/>
    <property type="molecule type" value="Genomic_DNA"/>
</dbReference>
<gene>
    <name evidence="9" type="ORF">SAMN05421823_101645</name>
</gene>
<sequence length="811" mass="89106">MFRNHLKVTLRNLKKRKVFSLINLLGLALGMACCLLLGVLLRHEWAYDRFQEKGDRLFRVVTQVRQTGEESYSTNSTTGWPQGRALAADYPDVEAVTYLRPWHPFFLHEGVHAAEELLFAEPTFFQTFTYPLAKGDPATALQAPNSIVLTPALAAKYFPEREALGQVLTVNDSTALTVTGVLDPTSGPSHLAFSGLVSFGTLCSLSPGYCEEEFASGWFDLNIWTYVLLRPQVDVAAFEAKIQALPMRKVGDDIRAIGYEMNLGLQPVQEIYFSPWGNGLGPSGDRRYLYLLGAVALFVLTVAAINYMNLATARSVERAKEVSLRKVVGSSRRALIAQFLTESVVLCGLAVVLAFQLMLLALPYFNQLTEQAFTSSDLLAPPLLLFTFCLVVVLGGLAGLYPAAVLSGFKPAEALKGSFSTSRRGGRLRHGLVVFQFALSGVLIAATLVVLQQVDYMQGQSLGFDREQVLILEAGTTPGPLRYQQRDALMASLQRIPGVEVASATGAPPGYAGWGGQICFPEGRPREAGMSVEFVPADHDYVKTYGLDLMAGRDFAVGRDRVPVDTITIQNPLLINETAVREMGWETPEAALGKTIESPSGAPRGTVIGVLQDYHQHGLQTRIRPVVLSLYPYSEYYALRLAPGQIQPAVRQAEQVWQEFFPGYAFQYEFLDDAFDQLYRSEVRLARIFSTFAGLSIFVACLGLFGLAAYATQQRTKEIGVRKVLGATVTDLVGMLSKDFLKLVGLAFLVAAPLAYWLLDRWLDDFAYRMPLGPGLFLLTGVLMVLIAWLTVSVQSLRAAQANPVDSLKNE</sequence>
<feature type="transmembrane region" description="Helical" evidence="6">
    <location>
        <begin position="385"/>
        <end position="409"/>
    </location>
</feature>
<dbReference type="InterPro" id="IPR050250">
    <property type="entry name" value="Macrolide_Exporter_MacB"/>
</dbReference>
<feature type="transmembrane region" description="Helical" evidence="6">
    <location>
        <begin position="771"/>
        <end position="792"/>
    </location>
</feature>
<dbReference type="InterPro" id="IPR003838">
    <property type="entry name" value="ABC3_permease_C"/>
</dbReference>
<keyword evidence="4 6" id="KW-1133">Transmembrane helix</keyword>
<evidence type="ECO:0000259" key="8">
    <source>
        <dbReference type="Pfam" id="PF12704"/>
    </source>
</evidence>
<dbReference type="OrthoDB" id="830694at2"/>